<dbReference type="Gene3D" id="3.40.50.11970">
    <property type="match status" value="1"/>
</dbReference>
<sequence length="458" mass="50125">MRLGMGQRMLLIAFVLLGVHVPLEGSVAEAAGQRKAEWTVMVFMNAKNNLEPDAITNFEEMASVGSTANLNILVQMGRPKVHETVEAGNWAGVLRFRVTKGQEPVPADAAMDLRGGPAILSDLGSREAFQDFVEWSIRTYPARRYMLIIWNHGQGWRFQTAKSFAVNNAAPESAISATELAVTRPATPSVGGFKAVSFDADTGHYLFNSDIQLVLEKVSKQLNAKIDVLGFDACLMSMIETAYAFRNSVTLLIGSEELEPAAGWDYVPFLRLLAMKPTSKPLAVTEKIVAGYRARFGDSHTTTLSVVDQSKTEAAAVAISKFAALMSQDLEAKKPKIGALRGRMNAYGAANGLNTSVDFVTFAEGYGKIATRQSEKDAALEASKAVREMVVSNYASAKAKRKLGSTGIAIYFPPTRKAFEEDIYHDGYLKGNDEHVVEFVKKERWADFIQQYLSLANN</sequence>
<dbReference type="Pfam" id="PF03415">
    <property type="entry name" value="Peptidase_C11"/>
    <property type="match status" value="2"/>
</dbReference>
<proteinExistence type="predicted"/>
<organism evidence="1 2">
    <name type="scientific">Mesorhizobium abyssinicae</name>
    <dbReference type="NCBI Taxonomy" id="1209958"/>
    <lineage>
        <taxon>Bacteria</taxon>
        <taxon>Pseudomonadati</taxon>
        <taxon>Pseudomonadota</taxon>
        <taxon>Alphaproteobacteria</taxon>
        <taxon>Hyphomicrobiales</taxon>
        <taxon>Phyllobacteriaceae</taxon>
        <taxon>Mesorhizobium</taxon>
    </lineage>
</organism>
<dbReference type="InterPro" id="IPR005077">
    <property type="entry name" value="Peptidase_C11"/>
</dbReference>
<dbReference type="PANTHER" id="PTHR37835">
    <property type="entry name" value="ALPHA-CLOSTRIPAIN"/>
    <property type="match status" value="1"/>
</dbReference>
<dbReference type="PANTHER" id="PTHR37835:SF1">
    <property type="entry name" value="ALPHA-CLOSTRIPAIN"/>
    <property type="match status" value="1"/>
</dbReference>
<reference evidence="1 2" key="1">
    <citation type="submission" date="2023-08" db="EMBL/GenBank/DDBJ databases">
        <title>Implementing the SeqCode for naming new Mesorhizobium species isolated from Vachellia karroo root nodules.</title>
        <authorList>
            <person name="Van Lill M."/>
        </authorList>
    </citation>
    <scope>NUCLEOTIDE SEQUENCE [LARGE SCALE GENOMIC DNA]</scope>
    <source>
        <strain evidence="1 2">VK4B</strain>
    </source>
</reference>
<name>A0ABU5ASA4_9HYPH</name>
<evidence type="ECO:0000313" key="2">
    <source>
        <dbReference type="Proteomes" id="UP001276564"/>
    </source>
</evidence>
<gene>
    <name evidence="1" type="ORF">RFM23_20950</name>
</gene>
<accession>A0ABU5ASA4</accession>
<evidence type="ECO:0000313" key="1">
    <source>
        <dbReference type="EMBL" id="MDX8540092.1"/>
    </source>
</evidence>
<dbReference type="Proteomes" id="UP001276564">
    <property type="component" value="Unassembled WGS sequence"/>
</dbReference>
<keyword evidence="2" id="KW-1185">Reference proteome</keyword>
<protein>
    <submittedName>
        <fullName evidence="1">Clostripain-related cysteine peptidase</fullName>
    </submittedName>
</protein>
<dbReference type="EMBL" id="JAVIIP010000011">
    <property type="protein sequence ID" value="MDX8540092.1"/>
    <property type="molecule type" value="Genomic_DNA"/>
</dbReference>
<dbReference type="RefSeq" id="WP_320321236.1">
    <property type="nucleotide sequence ID" value="NZ_JAVIIP010000011.1"/>
</dbReference>
<comment type="caution">
    <text evidence="1">The sequence shown here is derived from an EMBL/GenBank/DDBJ whole genome shotgun (WGS) entry which is preliminary data.</text>
</comment>